<feature type="modified residue" description="N6-(pyridoxal phosphate)lysine" evidence="7">
    <location>
        <position position="265"/>
    </location>
</feature>
<organism evidence="8 9">
    <name type="scientific">Humisphaera borealis</name>
    <dbReference type="NCBI Taxonomy" id="2807512"/>
    <lineage>
        <taxon>Bacteria</taxon>
        <taxon>Pseudomonadati</taxon>
        <taxon>Planctomycetota</taxon>
        <taxon>Phycisphaerae</taxon>
        <taxon>Tepidisphaerales</taxon>
        <taxon>Tepidisphaeraceae</taxon>
        <taxon>Humisphaera</taxon>
    </lineage>
</organism>
<comment type="pathway">
    <text evidence="2">Porphyrin-containing compound metabolism; protoporphyrin-IX biosynthesis; 5-aminolevulinate from L-glutamyl-tRNA(Glu): step 2/2.</text>
</comment>
<evidence type="ECO:0000256" key="6">
    <source>
        <dbReference type="ARBA" id="ARBA00023244"/>
    </source>
</evidence>
<dbReference type="GO" id="GO:0008483">
    <property type="term" value="F:transaminase activity"/>
    <property type="evidence" value="ECO:0007669"/>
    <property type="project" value="InterPro"/>
</dbReference>
<dbReference type="KEGG" id="hbs:IPV69_20690"/>
<dbReference type="InterPro" id="IPR004639">
    <property type="entry name" value="4pyrrol_synth_GluAld_NH2Trfase"/>
</dbReference>
<keyword evidence="5 7" id="KW-0413">Isomerase</keyword>
<comment type="catalytic activity">
    <reaction evidence="7">
        <text>(S)-4-amino-5-oxopentanoate = 5-aminolevulinate</text>
        <dbReference type="Rhea" id="RHEA:14265"/>
        <dbReference type="ChEBI" id="CHEBI:57501"/>
        <dbReference type="ChEBI" id="CHEBI:356416"/>
        <dbReference type="EC" id="5.4.3.8"/>
    </reaction>
</comment>
<dbReference type="GO" id="GO:0042286">
    <property type="term" value="F:glutamate-1-semialdehyde 2,1-aminomutase activity"/>
    <property type="evidence" value="ECO:0007669"/>
    <property type="project" value="UniProtKB-UniRule"/>
</dbReference>
<evidence type="ECO:0000256" key="5">
    <source>
        <dbReference type="ARBA" id="ARBA00023235"/>
    </source>
</evidence>
<dbReference type="InterPro" id="IPR005814">
    <property type="entry name" value="Aminotrans_3"/>
</dbReference>
<comment type="subcellular location">
    <subcellularLocation>
        <location evidence="7">Cytoplasm</location>
    </subcellularLocation>
</comment>
<comment type="cofactor">
    <cofactor evidence="1 7">
        <name>pyridoxal 5'-phosphate</name>
        <dbReference type="ChEBI" id="CHEBI:597326"/>
    </cofactor>
</comment>
<dbReference type="HAMAP" id="MF_00375">
    <property type="entry name" value="HemL_aminotrans_3"/>
    <property type="match status" value="1"/>
</dbReference>
<dbReference type="SUPFAM" id="SSF53383">
    <property type="entry name" value="PLP-dependent transferases"/>
    <property type="match status" value="1"/>
</dbReference>
<keyword evidence="4 7" id="KW-0663">Pyridoxal phosphate</keyword>
<reference evidence="8 9" key="1">
    <citation type="submission" date="2020-10" db="EMBL/GenBank/DDBJ databases">
        <title>Wide distribution of Phycisphaera-like planctomycetes from WD2101 soil group in peatlands and genome analysis of the first cultivated representative.</title>
        <authorList>
            <person name="Dedysh S.N."/>
            <person name="Beletsky A.V."/>
            <person name="Ivanova A."/>
            <person name="Kulichevskaya I.S."/>
            <person name="Suzina N.E."/>
            <person name="Philippov D.A."/>
            <person name="Rakitin A.L."/>
            <person name="Mardanov A.V."/>
            <person name="Ravin N.V."/>
        </authorList>
    </citation>
    <scope>NUCLEOTIDE SEQUENCE [LARGE SCALE GENOMIC DNA]</scope>
    <source>
        <strain evidence="8 9">M1803</strain>
    </source>
</reference>
<dbReference type="PROSITE" id="PS00600">
    <property type="entry name" value="AA_TRANSFER_CLASS_3"/>
    <property type="match status" value="1"/>
</dbReference>
<evidence type="ECO:0000256" key="4">
    <source>
        <dbReference type="ARBA" id="ARBA00022898"/>
    </source>
</evidence>
<dbReference type="InterPro" id="IPR015422">
    <property type="entry name" value="PyrdxlP-dep_Trfase_small"/>
</dbReference>
<gene>
    <name evidence="7 8" type="primary">hemL</name>
    <name evidence="8" type="ORF">IPV69_20690</name>
</gene>
<dbReference type="Gene3D" id="3.40.640.10">
    <property type="entry name" value="Type I PLP-dependent aspartate aminotransferase-like (Major domain)"/>
    <property type="match status" value="1"/>
</dbReference>
<dbReference type="RefSeq" id="WP_206295657.1">
    <property type="nucleotide sequence ID" value="NZ_CP063458.1"/>
</dbReference>
<keyword evidence="9" id="KW-1185">Reference proteome</keyword>
<dbReference type="InterPro" id="IPR049704">
    <property type="entry name" value="Aminotrans_3_PPA_site"/>
</dbReference>
<protein>
    <recommendedName>
        <fullName evidence="7">Glutamate-1-semialdehyde 2,1-aminomutase</fullName>
        <shortName evidence="7">GSA</shortName>
        <ecNumber evidence="7">5.4.3.8</ecNumber>
    </recommendedName>
    <alternativeName>
        <fullName evidence="7">Glutamate-1-semialdehyde aminotransferase</fullName>
        <shortName evidence="7">GSA-AT</shortName>
    </alternativeName>
</protein>
<dbReference type="Pfam" id="PF00202">
    <property type="entry name" value="Aminotran_3"/>
    <property type="match status" value="1"/>
</dbReference>
<dbReference type="GO" id="GO:0030170">
    <property type="term" value="F:pyridoxal phosphate binding"/>
    <property type="evidence" value="ECO:0007669"/>
    <property type="project" value="InterPro"/>
</dbReference>
<evidence type="ECO:0000313" key="8">
    <source>
        <dbReference type="EMBL" id="QOV92489.1"/>
    </source>
</evidence>
<dbReference type="CDD" id="cd00610">
    <property type="entry name" value="OAT_like"/>
    <property type="match status" value="1"/>
</dbReference>
<evidence type="ECO:0000313" key="9">
    <source>
        <dbReference type="Proteomes" id="UP000593765"/>
    </source>
</evidence>
<dbReference type="Gene3D" id="3.90.1150.10">
    <property type="entry name" value="Aspartate Aminotransferase, domain 1"/>
    <property type="match status" value="1"/>
</dbReference>
<dbReference type="AlphaFoldDB" id="A0A7M2X4D6"/>
<accession>A0A7M2X4D6</accession>
<dbReference type="FunFam" id="3.40.640.10:FF:000021">
    <property type="entry name" value="Glutamate-1-semialdehyde 2,1-aminomutase"/>
    <property type="match status" value="1"/>
</dbReference>
<dbReference type="InterPro" id="IPR015421">
    <property type="entry name" value="PyrdxlP-dep_Trfase_major"/>
</dbReference>
<evidence type="ECO:0000256" key="2">
    <source>
        <dbReference type="ARBA" id="ARBA00004819"/>
    </source>
</evidence>
<dbReference type="InterPro" id="IPR015424">
    <property type="entry name" value="PyrdxlP-dep_Trfase"/>
</dbReference>
<dbReference type="EMBL" id="CP063458">
    <property type="protein sequence ID" value="QOV92489.1"/>
    <property type="molecule type" value="Genomic_DNA"/>
</dbReference>
<evidence type="ECO:0000256" key="7">
    <source>
        <dbReference type="HAMAP-Rule" id="MF_00375"/>
    </source>
</evidence>
<dbReference type="GO" id="GO:0005737">
    <property type="term" value="C:cytoplasm"/>
    <property type="evidence" value="ECO:0007669"/>
    <property type="project" value="UniProtKB-SubCell"/>
</dbReference>
<dbReference type="PANTHER" id="PTHR43713:SF3">
    <property type="entry name" value="GLUTAMATE-1-SEMIALDEHYDE 2,1-AMINOMUTASE 1, CHLOROPLASTIC-RELATED"/>
    <property type="match status" value="1"/>
</dbReference>
<dbReference type="Proteomes" id="UP000593765">
    <property type="component" value="Chromosome"/>
</dbReference>
<proteinExistence type="inferred from homology"/>
<dbReference type="NCBIfam" id="TIGR00713">
    <property type="entry name" value="hemL"/>
    <property type="match status" value="1"/>
</dbReference>
<keyword evidence="6 7" id="KW-0627">Porphyrin biosynthesis</keyword>
<dbReference type="PANTHER" id="PTHR43713">
    <property type="entry name" value="GLUTAMATE-1-SEMIALDEHYDE 2,1-AMINOMUTASE"/>
    <property type="match status" value="1"/>
</dbReference>
<name>A0A7M2X4D6_9BACT</name>
<keyword evidence="7" id="KW-0963">Cytoplasm</keyword>
<comment type="similarity">
    <text evidence="3 7">Belongs to the class-III pyridoxal-phosphate-dependent aminotransferase family. HemL subfamily.</text>
</comment>
<sequence>MAKSEAAFARAQAVMPGGVSSPVRSFRGVGGTPVFIAEGNGCMLRDVDGNSYVDYVGSYGPLIAGHQNERVVAALSKAIGRGWTFGMPTEYETQLASLIISALPAVEMVRFVNSGTEAAMSAIRLARAATGRDLVVKCIGCYHGHVDGLLVEAGSGALTLGTPSSPGVPKAVAGATVLAPYNDLEGARAVFEKYPGQIACFAIEPVAGNMGCVPPAAGYLEGLRALCDQHGALLLFDEVMTGFRVAWGGAQVRYNIRPDITCLGKVIGGGLPCAAYGGPKKLMELISPSGSVYQAGTLSGNPLAMAGGMATLEIMKEPGAYDILERRSAMLAEGLIDAARKAGVPIALNRVGSMLTPFFTHADGDTVTNFKQAVGGNTAAFNRFFHAMLDHGVHLPPSQYEAWFVSLAHTEKHIEQTISAAESAFAAAK</sequence>
<comment type="subunit">
    <text evidence="7">Homodimer.</text>
</comment>
<dbReference type="EC" id="5.4.3.8" evidence="7"/>
<dbReference type="GO" id="GO:0006782">
    <property type="term" value="P:protoporphyrinogen IX biosynthetic process"/>
    <property type="evidence" value="ECO:0007669"/>
    <property type="project" value="UniProtKB-UniRule"/>
</dbReference>
<evidence type="ECO:0000256" key="3">
    <source>
        <dbReference type="ARBA" id="ARBA00008981"/>
    </source>
</evidence>
<dbReference type="UniPathway" id="UPA00251">
    <property type="reaction ID" value="UER00317"/>
</dbReference>
<evidence type="ECO:0000256" key="1">
    <source>
        <dbReference type="ARBA" id="ARBA00001933"/>
    </source>
</evidence>
<dbReference type="NCBIfam" id="NF000818">
    <property type="entry name" value="PRK00062.1"/>
    <property type="match status" value="1"/>
</dbReference>